<dbReference type="GO" id="GO:0004252">
    <property type="term" value="F:serine-type endopeptidase activity"/>
    <property type="evidence" value="ECO:0007669"/>
    <property type="project" value="InterPro"/>
</dbReference>
<sequence length="373" mass="37948">MTTLPPSPPPPPPGRPWLAPAIASAIAAVGLLALLIPGVLRFPMAAVPEEPVALAALEEGNRTLESEIARLRGATDGGVCVYDGGFYPSSVQEAVGPPAADSRLDLLPPPPATLRPTPDALPPADAKGSDQQGDSLGFDGTIDELLKRSSVLILRPEGDSLGSGTGLFVTNDTILTNSHVVGEADEVLVTNELIGEALPGKVLVRTGFGDAAGSGTDFALVRVPAAVETALPLSFAPAQRTQQVYASGYPTFFVEAEVAAYAQAITGGTPAPPPAGVVTNGIVTTVQDASDVTHVLHTAGLSPGNSGGPLVDLCGRVVGINTFITQSNDEQFVHGDYALSSEDIVAFLQANGLAPQMSADACAPERVAASAGK</sequence>
<dbReference type="PANTHER" id="PTHR43019">
    <property type="entry name" value="SERINE ENDOPROTEASE DEGS"/>
    <property type="match status" value="1"/>
</dbReference>
<dbReference type="InterPro" id="IPR009003">
    <property type="entry name" value="Peptidase_S1_PA"/>
</dbReference>
<dbReference type="GO" id="GO:0006508">
    <property type="term" value="P:proteolysis"/>
    <property type="evidence" value="ECO:0007669"/>
    <property type="project" value="UniProtKB-KW"/>
</dbReference>
<keyword evidence="2" id="KW-0812">Transmembrane</keyword>
<keyword evidence="2" id="KW-0472">Membrane</keyword>
<proteinExistence type="predicted"/>
<reference evidence="3 4" key="1">
    <citation type="submission" date="2020-08" db="EMBL/GenBank/DDBJ databases">
        <title>Genomic Encyclopedia of Type Strains, Phase IV (KMG-IV): sequencing the most valuable type-strain genomes for metagenomic binning, comparative biology and taxonomic classification.</title>
        <authorList>
            <person name="Goeker M."/>
        </authorList>
    </citation>
    <scope>NUCLEOTIDE SEQUENCE [LARGE SCALE GENOMIC DNA]</scope>
    <source>
        <strain evidence="3 4">DSM 101730</strain>
    </source>
</reference>
<evidence type="ECO:0000313" key="3">
    <source>
        <dbReference type="EMBL" id="MBB5222817.1"/>
    </source>
</evidence>
<comment type="caution">
    <text evidence="3">The sequence shown here is derived from an EMBL/GenBank/DDBJ whole genome shotgun (WGS) entry which is preliminary data.</text>
</comment>
<dbReference type="EMBL" id="JACHFM010000002">
    <property type="protein sequence ID" value="MBB5222817.1"/>
    <property type="molecule type" value="Genomic_DNA"/>
</dbReference>
<evidence type="ECO:0000313" key="4">
    <source>
        <dbReference type="Proteomes" id="UP000549457"/>
    </source>
</evidence>
<accession>A0A840SLI3</accession>
<dbReference type="Gene3D" id="2.40.10.10">
    <property type="entry name" value="Trypsin-like serine proteases"/>
    <property type="match status" value="2"/>
</dbReference>
<keyword evidence="2" id="KW-1133">Transmembrane helix</keyword>
<keyword evidence="3" id="KW-0645">Protease</keyword>
<gene>
    <name evidence="3" type="ORF">HNP73_002753</name>
</gene>
<dbReference type="InterPro" id="IPR043504">
    <property type="entry name" value="Peptidase_S1_PA_chymotrypsin"/>
</dbReference>
<dbReference type="InterPro" id="IPR001940">
    <property type="entry name" value="Peptidase_S1C"/>
</dbReference>
<feature type="transmembrane region" description="Helical" evidence="2">
    <location>
        <begin position="17"/>
        <end position="36"/>
    </location>
</feature>
<keyword evidence="3" id="KW-0378">Hydrolase</keyword>
<dbReference type="RefSeq" id="WP_184150301.1">
    <property type="nucleotide sequence ID" value="NZ_JACHFM010000002.1"/>
</dbReference>
<organism evidence="3 4">
    <name type="scientific">Amaricoccus macauensis</name>
    <dbReference type="NCBI Taxonomy" id="57001"/>
    <lineage>
        <taxon>Bacteria</taxon>
        <taxon>Pseudomonadati</taxon>
        <taxon>Pseudomonadota</taxon>
        <taxon>Alphaproteobacteria</taxon>
        <taxon>Rhodobacterales</taxon>
        <taxon>Paracoccaceae</taxon>
        <taxon>Amaricoccus</taxon>
    </lineage>
</organism>
<dbReference type="Proteomes" id="UP000549457">
    <property type="component" value="Unassembled WGS sequence"/>
</dbReference>
<dbReference type="PANTHER" id="PTHR43019:SF23">
    <property type="entry name" value="PROTEASE DO-LIKE 5, CHLOROPLASTIC"/>
    <property type="match status" value="1"/>
</dbReference>
<evidence type="ECO:0000256" key="2">
    <source>
        <dbReference type="SAM" id="Phobius"/>
    </source>
</evidence>
<dbReference type="AlphaFoldDB" id="A0A840SLI3"/>
<name>A0A840SLI3_9RHOB</name>
<feature type="region of interest" description="Disordered" evidence="1">
    <location>
        <begin position="93"/>
        <end position="135"/>
    </location>
</feature>
<dbReference type="SUPFAM" id="SSF50494">
    <property type="entry name" value="Trypsin-like serine proteases"/>
    <property type="match status" value="1"/>
</dbReference>
<evidence type="ECO:0000256" key="1">
    <source>
        <dbReference type="SAM" id="MobiDB-lite"/>
    </source>
</evidence>
<dbReference type="Pfam" id="PF13365">
    <property type="entry name" value="Trypsin_2"/>
    <property type="match status" value="1"/>
</dbReference>
<feature type="compositionally biased region" description="Low complexity" evidence="1">
    <location>
        <begin position="114"/>
        <end position="126"/>
    </location>
</feature>
<keyword evidence="4" id="KW-1185">Reference proteome</keyword>
<dbReference type="PRINTS" id="PR00834">
    <property type="entry name" value="PROTEASES2C"/>
</dbReference>
<protein>
    <submittedName>
        <fullName evidence="3">S1-C subfamily serine protease</fullName>
    </submittedName>
</protein>